<evidence type="ECO:0000259" key="18">
    <source>
        <dbReference type="PROSITE" id="PS51217"/>
    </source>
</evidence>
<evidence type="ECO:0000256" key="3">
    <source>
        <dbReference type="ARBA" id="ARBA00022741"/>
    </source>
</evidence>
<feature type="region of interest" description="Disordered" evidence="16">
    <location>
        <begin position="924"/>
        <end position="944"/>
    </location>
</feature>
<evidence type="ECO:0000256" key="2">
    <source>
        <dbReference type="ARBA" id="ARBA00022722"/>
    </source>
</evidence>
<dbReference type="PANTHER" id="PTHR11070">
    <property type="entry name" value="UVRD / RECB / PCRA DNA HELICASE FAMILY MEMBER"/>
    <property type="match status" value="1"/>
</dbReference>
<dbReference type="CDD" id="cd17932">
    <property type="entry name" value="DEXQc_UvrD"/>
    <property type="match status" value="1"/>
</dbReference>
<keyword evidence="2" id="KW-0540">Nuclease</keyword>
<dbReference type="InterPro" id="IPR014017">
    <property type="entry name" value="DNA_helicase_UvrD-like_C"/>
</dbReference>
<dbReference type="RefSeq" id="WP_091693495.1">
    <property type="nucleotide sequence ID" value="NZ_FPCG01000001.1"/>
</dbReference>
<dbReference type="GO" id="GO:0004527">
    <property type="term" value="F:exonuclease activity"/>
    <property type="evidence" value="ECO:0007669"/>
    <property type="project" value="UniProtKB-KW"/>
</dbReference>
<evidence type="ECO:0000256" key="4">
    <source>
        <dbReference type="ARBA" id="ARBA00022763"/>
    </source>
</evidence>
<dbReference type="Gene3D" id="1.10.10.160">
    <property type="match status" value="1"/>
</dbReference>
<feature type="binding site" evidence="15">
    <location>
        <begin position="43"/>
        <end position="50"/>
    </location>
    <ligand>
        <name>ATP</name>
        <dbReference type="ChEBI" id="CHEBI:30616"/>
    </ligand>
</feature>
<keyword evidence="10" id="KW-0234">DNA repair</keyword>
<dbReference type="Gene3D" id="3.40.50.300">
    <property type="entry name" value="P-loop containing nucleotide triphosphate hydrolases"/>
    <property type="match status" value="3"/>
</dbReference>
<dbReference type="PROSITE" id="PS51198">
    <property type="entry name" value="UVRD_HELICASE_ATP_BIND"/>
    <property type="match status" value="1"/>
</dbReference>
<reference evidence="19 20" key="1">
    <citation type="submission" date="2016-10" db="EMBL/GenBank/DDBJ databases">
        <authorList>
            <person name="de Groot N.N."/>
        </authorList>
    </citation>
    <scope>NUCLEOTIDE SEQUENCE [LARGE SCALE GENOMIC DNA]</scope>
    <source>
        <strain evidence="19 20">CGMCC 1.7054</strain>
    </source>
</reference>
<evidence type="ECO:0000256" key="14">
    <source>
        <dbReference type="ARBA" id="ARBA00048988"/>
    </source>
</evidence>
<evidence type="ECO:0000313" key="20">
    <source>
        <dbReference type="Proteomes" id="UP000198881"/>
    </source>
</evidence>
<comment type="similarity">
    <text evidence="1">Belongs to the helicase family. UvrD subfamily.</text>
</comment>
<sequence length="1185" mass="128039">MSTWTHAPRYTPEQLAQVLGGNPPTPEQSEVISSALEPMLVIAGAGSGKTATMADRVVWLVANGYVQPDEVLGVTFTRKAAGELAERINGKLEKLAEAGLEIPRDAAEPTPEQDADPDDLLLEDGPGRASVSTYHSYANTLVRDHGMRIGIEPDAELIGEAQAYQLAARLARSYEGDLSFLTSSFSTLVSGIMRLAGDCAEHLVAPEQVREHLDRIVEHGLSLPYTEKKVEGTSKEVDALISSLRARAAMADLVAAFQQAKAEAGVMDYGDLVRHAADIAQRIPAVGAAERSRFKVVLLDEFQDTSHAQMVLFRGLYGNGHPVTAVGDPNQSIYGFRGASAGQLFSMPTQFPRLTSDGERAPAAVRHLTVAWRNSLNVLQAANTVAAPLRQTGQEGIELKPLGPSPFAVDGEVRLDWYPDSVTEARAVVASLQAAGRAHLAEQGTPATRAILCRQGSQFPALMDALDDAGVPYEVLGLSGLLAVPEVADLVSVLQVIADPTRSDHLLRILTGPRWRIGPADLTVLAERAREMTRRQTRNGPNSTAADTAVDLQDTSPEEEAESASLIEALDFLPGPEWTGRSGRTLSAEGHSRLTHLRRELRMLSTQTSLDLVTLIRLVERTIGLDVEVAARPGAAARRHLDAFLDAADDFSPAQEAAAGHGTDLAAFLSWLESAEEHEKGLSLVGSGVVPRTDAVQLLTAHASKGLEWDLVAVPGLVVGQFPSSTVDLWTGPSSGHLPWDLRGDRESLPQWDRDWSTRRDWADAAKSWTLKHQKEGYPDAYRDLVAAHQLSEERRLAYVAFTRARTLLLLSGSHWRGENSKPTQRSAFLDELHELAQTTGAATLGVWTEPEDAGETNPFAKRSTAAIWPFDPLNGPEVVVLDPEHPEDLTLATPVPPRSRPRRAAVETAAAWVSTADPLDAASSLAAPSADRPDDGRSPQEAELARQVGWVLDRSTGVGQEDTGAVELPSHLSASAYVDLAGDPAALARQLRRPMPRPPAQAARRGTAFHAWVEDRFGATAMLDFEDPQDAADHWVDDSLDLAPMKDWFLGSRWADRVPAAVEAAVETTVGGITLRGRIDAVYRTGGDPKVPFDPEAQWELVDWKTGAVPSGQTLEIRGLQLAVYRLAWSRLHGIPLENISASFVYVAHGTEKTVHHLAGEEALEQILRQATGQETEGSPARLH</sequence>
<evidence type="ECO:0000256" key="6">
    <source>
        <dbReference type="ARBA" id="ARBA00022806"/>
    </source>
</evidence>
<feature type="region of interest" description="Disordered" evidence="16">
    <location>
        <begin position="532"/>
        <end position="561"/>
    </location>
</feature>
<evidence type="ECO:0000256" key="16">
    <source>
        <dbReference type="SAM" id="MobiDB-lite"/>
    </source>
</evidence>
<evidence type="ECO:0000313" key="19">
    <source>
        <dbReference type="EMBL" id="SFV20479.1"/>
    </source>
</evidence>
<dbReference type="SUPFAM" id="SSF52540">
    <property type="entry name" value="P-loop containing nucleoside triphosphate hydrolases"/>
    <property type="match status" value="1"/>
</dbReference>
<evidence type="ECO:0000256" key="7">
    <source>
        <dbReference type="ARBA" id="ARBA00022839"/>
    </source>
</evidence>
<dbReference type="STRING" id="574650.SAMN04487966_101398"/>
<keyword evidence="4" id="KW-0227">DNA damage</keyword>
<dbReference type="SUPFAM" id="SSF52980">
    <property type="entry name" value="Restriction endonuclease-like"/>
    <property type="match status" value="1"/>
</dbReference>
<dbReference type="Pfam" id="PF00580">
    <property type="entry name" value="UvrD-helicase"/>
    <property type="match status" value="1"/>
</dbReference>
<evidence type="ECO:0000259" key="17">
    <source>
        <dbReference type="PROSITE" id="PS51198"/>
    </source>
</evidence>
<keyword evidence="5 15" id="KW-0378">Hydrolase</keyword>
<dbReference type="PROSITE" id="PS51217">
    <property type="entry name" value="UVRD_HELICASE_CTER"/>
    <property type="match status" value="1"/>
</dbReference>
<keyword evidence="11" id="KW-0413">Isomerase</keyword>
<keyword evidence="20" id="KW-1185">Reference proteome</keyword>
<dbReference type="Proteomes" id="UP000198881">
    <property type="component" value="Unassembled WGS sequence"/>
</dbReference>
<dbReference type="GO" id="GO:0000725">
    <property type="term" value="P:recombinational repair"/>
    <property type="evidence" value="ECO:0007669"/>
    <property type="project" value="TreeGrafter"/>
</dbReference>
<dbReference type="AlphaFoldDB" id="A0A1I7MEZ7"/>
<dbReference type="InterPro" id="IPR011604">
    <property type="entry name" value="PDDEXK-like_dom_sf"/>
</dbReference>
<dbReference type="InterPro" id="IPR000212">
    <property type="entry name" value="DNA_helicase_UvrD/REP"/>
</dbReference>
<dbReference type="InterPro" id="IPR013986">
    <property type="entry name" value="DExx_box_DNA_helicase_dom_sf"/>
</dbReference>
<feature type="domain" description="UvrD-like helicase C-terminal" evidence="18">
    <location>
        <begin position="376"/>
        <end position="706"/>
    </location>
</feature>
<dbReference type="GO" id="GO:0043138">
    <property type="term" value="F:3'-5' DNA helicase activity"/>
    <property type="evidence" value="ECO:0007669"/>
    <property type="project" value="UniProtKB-EC"/>
</dbReference>
<evidence type="ECO:0000256" key="11">
    <source>
        <dbReference type="ARBA" id="ARBA00023235"/>
    </source>
</evidence>
<dbReference type="GO" id="GO:0033202">
    <property type="term" value="C:DNA helicase complex"/>
    <property type="evidence" value="ECO:0007669"/>
    <property type="project" value="TreeGrafter"/>
</dbReference>
<protein>
    <recommendedName>
        <fullName evidence="13">DNA 3'-5' helicase</fullName>
        <ecNumber evidence="13">5.6.2.4</ecNumber>
    </recommendedName>
</protein>
<evidence type="ECO:0000256" key="1">
    <source>
        <dbReference type="ARBA" id="ARBA00009922"/>
    </source>
</evidence>
<feature type="compositionally biased region" description="Basic and acidic residues" evidence="16">
    <location>
        <begin position="932"/>
        <end position="944"/>
    </location>
</feature>
<evidence type="ECO:0000256" key="5">
    <source>
        <dbReference type="ARBA" id="ARBA00022801"/>
    </source>
</evidence>
<dbReference type="OrthoDB" id="4812256at2"/>
<dbReference type="GO" id="GO:0005524">
    <property type="term" value="F:ATP binding"/>
    <property type="evidence" value="ECO:0007669"/>
    <property type="project" value="UniProtKB-UniRule"/>
</dbReference>
<dbReference type="EC" id="5.6.2.4" evidence="13"/>
<proteinExistence type="inferred from homology"/>
<dbReference type="GO" id="GO:0003677">
    <property type="term" value="F:DNA binding"/>
    <property type="evidence" value="ECO:0007669"/>
    <property type="project" value="UniProtKB-KW"/>
</dbReference>
<dbReference type="InterPro" id="IPR038726">
    <property type="entry name" value="PDDEXK_AddAB-type"/>
</dbReference>
<dbReference type="Pfam" id="PF12705">
    <property type="entry name" value="PDDEXK_1"/>
    <property type="match status" value="1"/>
</dbReference>
<evidence type="ECO:0000256" key="15">
    <source>
        <dbReference type="PROSITE-ProRule" id="PRU00560"/>
    </source>
</evidence>
<dbReference type="Gene3D" id="3.90.320.10">
    <property type="match status" value="1"/>
</dbReference>
<dbReference type="Pfam" id="PF13361">
    <property type="entry name" value="UvrD_C"/>
    <property type="match status" value="2"/>
</dbReference>
<feature type="domain" description="UvrD-like helicase ATP-binding" evidence="17">
    <location>
        <begin position="22"/>
        <end position="375"/>
    </location>
</feature>
<keyword evidence="7" id="KW-0269">Exonuclease</keyword>
<dbReference type="EMBL" id="FPCG01000001">
    <property type="protein sequence ID" value="SFV20479.1"/>
    <property type="molecule type" value="Genomic_DNA"/>
</dbReference>
<dbReference type="InterPro" id="IPR011335">
    <property type="entry name" value="Restrct_endonuc-II-like"/>
</dbReference>
<keyword evidence="3 15" id="KW-0547">Nucleotide-binding</keyword>
<comment type="catalytic activity">
    <reaction evidence="12">
        <text>Couples ATP hydrolysis with the unwinding of duplex DNA by translocating in the 3'-5' direction.</text>
        <dbReference type="EC" id="5.6.2.4"/>
    </reaction>
</comment>
<keyword evidence="6 15" id="KW-0347">Helicase</keyword>
<comment type="catalytic activity">
    <reaction evidence="14">
        <text>ATP + H2O = ADP + phosphate + H(+)</text>
        <dbReference type="Rhea" id="RHEA:13065"/>
        <dbReference type="ChEBI" id="CHEBI:15377"/>
        <dbReference type="ChEBI" id="CHEBI:15378"/>
        <dbReference type="ChEBI" id="CHEBI:30616"/>
        <dbReference type="ChEBI" id="CHEBI:43474"/>
        <dbReference type="ChEBI" id="CHEBI:456216"/>
        <dbReference type="EC" id="5.6.2.4"/>
    </reaction>
</comment>
<organism evidence="19 20">
    <name type="scientific">Micrococcus terreus</name>
    <dbReference type="NCBI Taxonomy" id="574650"/>
    <lineage>
        <taxon>Bacteria</taxon>
        <taxon>Bacillati</taxon>
        <taxon>Actinomycetota</taxon>
        <taxon>Actinomycetes</taxon>
        <taxon>Micrococcales</taxon>
        <taxon>Micrococcaceae</taxon>
        <taxon>Micrococcus</taxon>
    </lineage>
</organism>
<name>A0A1I7MEZ7_9MICC</name>
<dbReference type="Gene3D" id="1.10.486.10">
    <property type="entry name" value="PCRA, domain 4"/>
    <property type="match status" value="1"/>
</dbReference>
<dbReference type="InterPro" id="IPR027417">
    <property type="entry name" value="P-loop_NTPase"/>
</dbReference>
<keyword evidence="9" id="KW-0238">DNA-binding</keyword>
<dbReference type="PANTHER" id="PTHR11070:SF55">
    <property type="entry name" value="DNA 3'-5' HELICASE"/>
    <property type="match status" value="1"/>
</dbReference>
<accession>A0A1I7MEZ7</accession>
<evidence type="ECO:0000256" key="12">
    <source>
        <dbReference type="ARBA" id="ARBA00034617"/>
    </source>
</evidence>
<keyword evidence="8 15" id="KW-0067">ATP-binding</keyword>
<evidence type="ECO:0000256" key="8">
    <source>
        <dbReference type="ARBA" id="ARBA00022840"/>
    </source>
</evidence>
<gene>
    <name evidence="19" type="ORF">SAMN04487966_101398</name>
</gene>
<evidence type="ECO:0000256" key="9">
    <source>
        <dbReference type="ARBA" id="ARBA00023125"/>
    </source>
</evidence>
<dbReference type="GO" id="GO:0005829">
    <property type="term" value="C:cytosol"/>
    <property type="evidence" value="ECO:0007669"/>
    <property type="project" value="TreeGrafter"/>
</dbReference>
<evidence type="ECO:0000256" key="13">
    <source>
        <dbReference type="ARBA" id="ARBA00034808"/>
    </source>
</evidence>
<evidence type="ECO:0000256" key="10">
    <source>
        <dbReference type="ARBA" id="ARBA00023204"/>
    </source>
</evidence>
<dbReference type="InterPro" id="IPR014016">
    <property type="entry name" value="UvrD-like_ATP-bd"/>
</dbReference>